<organism evidence="2 4">
    <name type="scientific">Bacteroides uniformis</name>
    <dbReference type="NCBI Taxonomy" id="820"/>
    <lineage>
        <taxon>Bacteria</taxon>
        <taxon>Pseudomonadati</taxon>
        <taxon>Bacteroidota</taxon>
        <taxon>Bacteroidia</taxon>
        <taxon>Bacteroidales</taxon>
        <taxon>Bacteroidaceae</taxon>
        <taxon>Bacteroides</taxon>
    </lineage>
</organism>
<evidence type="ECO:0000313" key="1">
    <source>
        <dbReference type="EMBL" id="KAB4170426.1"/>
    </source>
</evidence>
<dbReference type="Proteomes" id="UP000433928">
    <property type="component" value="Unassembled WGS sequence"/>
</dbReference>
<evidence type="ECO:0000313" key="6">
    <source>
        <dbReference type="Proteomes" id="UP000433928"/>
    </source>
</evidence>
<dbReference type="Proteomes" id="UP000260874">
    <property type="component" value="Unassembled WGS sequence"/>
</dbReference>
<evidence type="ECO:0000313" key="4">
    <source>
        <dbReference type="Proteomes" id="UP000186549"/>
    </source>
</evidence>
<dbReference type="Proteomes" id="UP000186549">
    <property type="component" value="Unassembled WGS sequence"/>
</dbReference>
<evidence type="ECO:0000313" key="3">
    <source>
        <dbReference type="EMBL" id="RGK85773.1"/>
    </source>
</evidence>
<accession>A0A1Q6IDV7</accession>
<dbReference type="EMBL" id="QSRB01000007">
    <property type="protein sequence ID" value="RGK85773.1"/>
    <property type="molecule type" value="Genomic_DNA"/>
</dbReference>
<evidence type="ECO:0000313" key="5">
    <source>
        <dbReference type="Proteomes" id="UP000260874"/>
    </source>
</evidence>
<comment type="caution">
    <text evidence="2">The sequence shown here is derived from an EMBL/GenBank/DDBJ whole genome shotgun (WGS) entry which is preliminary data.</text>
</comment>
<proteinExistence type="predicted"/>
<dbReference type="EMBL" id="WCUG01000007">
    <property type="protein sequence ID" value="KAB4170426.1"/>
    <property type="molecule type" value="Genomic_DNA"/>
</dbReference>
<reference evidence="1 6" key="3">
    <citation type="journal article" date="2019" name="Nat. Med.">
        <title>A library of human gut bacterial isolates paired with longitudinal multiomics data enables mechanistic microbiome research.</title>
        <authorList>
            <person name="Poyet M."/>
            <person name="Groussin M."/>
            <person name="Gibbons S.M."/>
            <person name="Avila-Pacheco J."/>
            <person name="Jiang X."/>
            <person name="Kearney S.M."/>
            <person name="Perrotta A.R."/>
            <person name="Berdy B."/>
            <person name="Zhao S."/>
            <person name="Lieberman T.D."/>
            <person name="Swanson P.K."/>
            <person name="Smith M."/>
            <person name="Roesemann S."/>
            <person name="Alexander J.E."/>
            <person name="Rich S.A."/>
            <person name="Livny J."/>
            <person name="Vlamakis H."/>
            <person name="Clish C."/>
            <person name="Bullock K."/>
            <person name="Deik A."/>
            <person name="Scott J."/>
            <person name="Pierce K.A."/>
            <person name="Xavier R.J."/>
            <person name="Alm E.J."/>
        </authorList>
    </citation>
    <scope>NUCLEOTIDE SEQUENCE [LARGE SCALE GENOMIC DNA]</scope>
    <source>
        <strain evidence="1 6">BIOML-A27</strain>
    </source>
</reference>
<dbReference type="AlphaFoldDB" id="A0A1Q6IDV7"/>
<reference evidence="2 4" key="1">
    <citation type="journal article" date="2016" name="Nat. Biotechnol.">
        <title>Measurement of bacterial replication rates in microbial communities.</title>
        <authorList>
            <person name="Brown C.T."/>
            <person name="Olm M.R."/>
            <person name="Thomas B.C."/>
            <person name="Banfield J.F."/>
        </authorList>
    </citation>
    <scope>NUCLEOTIDE SEQUENCE [LARGE SCALE GENOMIC DNA]</scope>
    <source>
        <strain evidence="2">45_41</strain>
    </source>
</reference>
<name>A0A1Q6IDV7_BACUN</name>
<sequence length="90" mass="10538">MGKNKEKLNIFLLHFLERLNSNEPNERKVIESLTDFCNYYDFTKGFIYQTDGFRYFLLKETIGNEGGTMKPRFDMGELKKGACRCYESSG</sequence>
<gene>
    <name evidence="2" type="ORF">BHV79_03260</name>
    <name evidence="3" type="ORF">DXC91_11005</name>
    <name evidence="1" type="ORF">GAQ59_09300</name>
</gene>
<evidence type="ECO:0000313" key="2">
    <source>
        <dbReference type="EMBL" id="OKZ38846.1"/>
    </source>
</evidence>
<reference evidence="3 5" key="2">
    <citation type="submission" date="2018-08" db="EMBL/GenBank/DDBJ databases">
        <title>A genome reference for cultivated species of the human gut microbiota.</title>
        <authorList>
            <person name="Zou Y."/>
            <person name="Xue W."/>
            <person name="Luo G."/>
        </authorList>
    </citation>
    <scope>NUCLEOTIDE SEQUENCE [LARGE SCALE GENOMIC DNA]</scope>
    <source>
        <strain evidence="3 5">TF09-22</strain>
    </source>
</reference>
<protein>
    <submittedName>
        <fullName evidence="2">Uncharacterized protein</fullName>
    </submittedName>
</protein>
<dbReference type="EMBL" id="MNQU01000054">
    <property type="protein sequence ID" value="OKZ38846.1"/>
    <property type="molecule type" value="Genomic_DNA"/>
</dbReference>